<dbReference type="STRING" id="1442371.A0A0D2IN83"/>
<evidence type="ECO:0000313" key="2">
    <source>
        <dbReference type="EMBL" id="KIX98471.1"/>
    </source>
</evidence>
<dbReference type="AlphaFoldDB" id="A0A0D2IN83"/>
<dbReference type="PANTHER" id="PTHR43056:SF10">
    <property type="entry name" value="COCE_NOND FAMILY, PUTATIVE (AFU_ORTHOLOGUE AFUA_7G00600)-RELATED"/>
    <property type="match status" value="1"/>
</dbReference>
<name>A0A0D2IN83_9EURO</name>
<organism evidence="2 3">
    <name type="scientific">Fonsecaea multimorphosa CBS 102226</name>
    <dbReference type="NCBI Taxonomy" id="1442371"/>
    <lineage>
        <taxon>Eukaryota</taxon>
        <taxon>Fungi</taxon>
        <taxon>Dikarya</taxon>
        <taxon>Ascomycota</taxon>
        <taxon>Pezizomycotina</taxon>
        <taxon>Eurotiomycetes</taxon>
        <taxon>Chaetothyriomycetidae</taxon>
        <taxon>Chaetothyriales</taxon>
        <taxon>Herpotrichiellaceae</taxon>
        <taxon>Fonsecaea</taxon>
    </lineage>
</organism>
<dbReference type="Gene3D" id="2.60.120.260">
    <property type="entry name" value="Galactose-binding domain-like"/>
    <property type="match status" value="1"/>
</dbReference>
<sequence length="327" mass="36624">MDHLLGPVALEAQETTPPTLVSALGYLGASSQFKYLYFLTGRHDLPFFYDESVELQRSFLDACLKGEDREGWLVPGKVAPVNLCIRRGNPGYSNPEAERRTFPRRMEQEWPLARTRYTDYHLHPVGTLGLDKPSKGAVVKWEALDSTSSVRFKKKPAEKEIEITGHPSVRLSVSASPLNGSTPTEIDLFVTLRHYDAANQEIFYTGATGDAVPVVRGWLRVSLRKTVSSPGPLSAIMPERDYYSTDVQEVIAGEVYTVDVEIWPTNVVLLPGEMLELQVSGTDSENVGIFGHDHPEDRPWEKLLGYNELHIGPQHENFLKLPIIPEK</sequence>
<gene>
    <name evidence="2" type="ORF">Z520_05772</name>
</gene>
<dbReference type="InterPro" id="IPR008979">
    <property type="entry name" value="Galactose-bd-like_sf"/>
</dbReference>
<dbReference type="RefSeq" id="XP_016632594.1">
    <property type="nucleotide sequence ID" value="XM_016776275.1"/>
</dbReference>
<dbReference type="PANTHER" id="PTHR43056">
    <property type="entry name" value="PEPTIDASE S9 PROLYL OLIGOPEPTIDASE"/>
    <property type="match status" value="1"/>
</dbReference>
<dbReference type="GeneID" id="27711518"/>
<keyword evidence="3" id="KW-1185">Reference proteome</keyword>
<proteinExistence type="predicted"/>
<dbReference type="EMBL" id="KN848071">
    <property type="protein sequence ID" value="KIX98471.1"/>
    <property type="molecule type" value="Genomic_DNA"/>
</dbReference>
<dbReference type="Pfam" id="PF08530">
    <property type="entry name" value="PepX_C"/>
    <property type="match status" value="1"/>
</dbReference>
<evidence type="ECO:0000259" key="1">
    <source>
        <dbReference type="SMART" id="SM00939"/>
    </source>
</evidence>
<dbReference type="GO" id="GO:0008239">
    <property type="term" value="F:dipeptidyl-peptidase activity"/>
    <property type="evidence" value="ECO:0007669"/>
    <property type="project" value="InterPro"/>
</dbReference>
<dbReference type="SMART" id="SM00939">
    <property type="entry name" value="PepX_C"/>
    <property type="match status" value="1"/>
</dbReference>
<evidence type="ECO:0000313" key="3">
    <source>
        <dbReference type="Proteomes" id="UP000053411"/>
    </source>
</evidence>
<reference evidence="2 3" key="1">
    <citation type="submission" date="2015-01" db="EMBL/GenBank/DDBJ databases">
        <title>The Genome Sequence of Fonsecaea multimorphosa CBS 102226.</title>
        <authorList>
            <consortium name="The Broad Institute Genomics Platform"/>
            <person name="Cuomo C."/>
            <person name="de Hoog S."/>
            <person name="Gorbushina A."/>
            <person name="Stielow B."/>
            <person name="Teixiera M."/>
            <person name="Abouelleil A."/>
            <person name="Chapman S.B."/>
            <person name="Priest M."/>
            <person name="Young S.K."/>
            <person name="Wortman J."/>
            <person name="Nusbaum C."/>
            <person name="Birren B."/>
        </authorList>
    </citation>
    <scope>NUCLEOTIDE SEQUENCE [LARGE SCALE GENOMIC DNA]</scope>
    <source>
        <strain evidence="2 3">CBS 102226</strain>
    </source>
</reference>
<dbReference type="InterPro" id="IPR050585">
    <property type="entry name" value="Xaa-Pro_dipeptidyl-ppase/CocE"/>
</dbReference>
<dbReference type="Proteomes" id="UP000053411">
    <property type="component" value="Unassembled WGS sequence"/>
</dbReference>
<dbReference type="SUPFAM" id="SSF49785">
    <property type="entry name" value="Galactose-binding domain-like"/>
    <property type="match status" value="1"/>
</dbReference>
<dbReference type="OrthoDB" id="416441at2759"/>
<dbReference type="InterPro" id="IPR013736">
    <property type="entry name" value="Xaa-Pro_dipept_C"/>
</dbReference>
<accession>A0A0D2IN83</accession>
<feature type="domain" description="Xaa-Pro dipeptidyl-peptidase C-terminal" evidence="1">
    <location>
        <begin position="57"/>
        <end position="320"/>
    </location>
</feature>
<protein>
    <recommendedName>
        <fullName evidence="1">Xaa-Pro dipeptidyl-peptidase C-terminal domain-containing protein</fullName>
    </recommendedName>
</protein>
<dbReference type="VEuPathDB" id="FungiDB:Z520_05772"/>